<dbReference type="InterPro" id="IPR003599">
    <property type="entry name" value="Ig_sub"/>
</dbReference>
<dbReference type="GO" id="GO:0002250">
    <property type="term" value="P:adaptive immune response"/>
    <property type="evidence" value="ECO:0007669"/>
    <property type="project" value="UniProtKB-KW"/>
</dbReference>
<evidence type="ECO:0000313" key="6">
    <source>
        <dbReference type="Proteomes" id="UP000694393"/>
    </source>
</evidence>
<evidence type="ECO:0000259" key="4">
    <source>
        <dbReference type="PROSITE" id="PS50835"/>
    </source>
</evidence>
<keyword evidence="1" id="KW-0391">Immunity</keyword>
<dbReference type="SMART" id="SM00406">
    <property type="entry name" value="IGv"/>
    <property type="match status" value="1"/>
</dbReference>
<dbReference type="GO" id="GO:0019814">
    <property type="term" value="C:immunoglobulin complex"/>
    <property type="evidence" value="ECO:0007669"/>
    <property type="project" value="UniProtKB-KW"/>
</dbReference>
<dbReference type="InterPro" id="IPR050199">
    <property type="entry name" value="IgHV"/>
</dbReference>
<dbReference type="Ensembl" id="ENSPCET00000009024.1">
    <property type="protein sequence ID" value="ENSPCEP00000008711.1"/>
    <property type="gene ID" value="ENSPCEG00000007004.1"/>
</dbReference>
<evidence type="ECO:0000256" key="3">
    <source>
        <dbReference type="ARBA" id="ARBA00043265"/>
    </source>
</evidence>
<dbReference type="PANTHER" id="PTHR23266">
    <property type="entry name" value="IMMUNOGLOBULIN HEAVY CHAIN"/>
    <property type="match status" value="1"/>
</dbReference>
<reference evidence="5" key="1">
    <citation type="submission" date="2025-08" db="UniProtKB">
        <authorList>
            <consortium name="Ensembl"/>
        </authorList>
    </citation>
    <scope>IDENTIFICATION</scope>
</reference>
<sequence length="148" mass="15973">MIKILRKRGNDLTETFPIFAGVLAQIQLVQSGLGVVKPGESLTLTCNVSGYTISSGSYWSWIRQAPGKGLDYMGRIYGASGSTNYAPAFQSRITISADNSKNQFSLQLRSLTAADTATYYCARGTMTQSKAGTCTKRGSGFYADIQDI</sequence>
<keyword evidence="3" id="KW-1280">Immunoglobulin</keyword>
<accession>A0A8C8RRT5</accession>
<dbReference type="Pfam" id="PF07686">
    <property type="entry name" value="V-set"/>
    <property type="match status" value="1"/>
</dbReference>
<evidence type="ECO:0000313" key="5">
    <source>
        <dbReference type="Ensembl" id="ENSPCEP00000008711.1"/>
    </source>
</evidence>
<evidence type="ECO:0000256" key="2">
    <source>
        <dbReference type="ARBA" id="ARBA00023130"/>
    </source>
</evidence>
<dbReference type="InterPro" id="IPR036179">
    <property type="entry name" value="Ig-like_dom_sf"/>
</dbReference>
<dbReference type="AlphaFoldDB" id="A0A8C8RRT5"/>
<dbReference type="SMART" id="SM00409">
    <property type="entry name" value="IG"/>
    <property type="match status" value="1"/>
</dbReference>
<dbReference type="FunFam" id="2.60.40.10:FF:002426">
    <property type="entry name" value="Immunoglobulin heavy variable V15-2"/>
    <property type="match status" value="1"/>
</dbReference>
<feature type="domain" description="Ig-like" evidence="4">
    <location>
        <begin position="17"/>
        <end position="121"/>
    </location>
</feature>
<organism evidence="5 6">
    <name type="scientific">Pelusios castaneus</name>
    <name type="common">West African mud turtle</name>
    <dbReference type="NCBI Taxonomy" id="367368"/>
    <lineage>
        <taxon>Eukaryota</taxon>
        <taxon>Metazoa</taxon>
        <taxon>Chordata</taxon>
        <taxon>Craniata</taxon>
        <taxon>Vertebrata</taxon>
        <taxon>Euteleostomi</taxon>
        <taxon>Archelosauria</taxon>
        <taxon>Testudinata</taxon>
        <taxon>Testudines</taxon>
        <taxon>Pleurodira</taxon>
        <taxon>Pelomedusidae</taxon>
        <taxon>Pelusios</taxon>
    </lineage>
</organism>
<reference evidence="5" key="2">
    <citation type="submission" date="2025-09" db="UniProtKB">
        <authorList>
            <consortium name="Ensembl"/>
        </authorList>
    </citation>
    <scope>IDENTIFICATION</scope>
</reference>
<evidence type="ECO:0000256" key="1">
    <source>
        <dbReference type="ARBA" id="ARBA00022859"/>
    </source>
</evidence>
<proteinExistence type="predicted"/>
<dbReference type="InterPro" id="IPR013783">
    <property type="entry name" value="Ig-like_fold"/>
</dbReference>
<dbReference type="PROSITE" id="PS50835">
    <property type="entry name" value="IG_LIKE"/>
    <property type="match status" value="1"/>
</dbReference>
<dbReference type="InterPro" id="IPR007110">
    <property type="entry name" value="Ig-like_dom"/>
</dbReference>
<dbReference type="SUPFAM" id="SSF48726">
    <property type="entry name" value="Immunoglobulin"/>
    <property type="match status" value="1"/>
</dbReference>
<dbReference type="Proteomes" id="UP000694393">
    <property type="component" value="Unplaced"/>
</dbReference>
<dbReference type="Gene3D" id="2.60.40.10">
    <property type="entry name" value="Immunoglobulins"/>
    <property type="match status" value="1"/>
</dbReference>
<keyword evidence="2" id="KW-1064">Adaptive immunity</keyword>
<protein>
    <recommendedName>
        <fullName evidence="4">Ig-like domain-containing protein</fullName>
    </recommendedName>
</protein>
<dbReference type="GO" id="GO:0005576">
    <property type="term" value="C:extracellular region"/>
    <property type="evidence" value="ECO:0007669"/>
    <property type="project" value="UniProtKB-ARBA"/>
</dbReference>
<name>A0A8C8RRT5_9SAUR</name>
<dbReference type="InterPro" id="IPR013106">
    <property type="entry name" value="Ig_V-set"/>
</dbReference>
<keyword evidence="6" id="KW-1185">Reference proteome</keyword>